<name>A0A8J9YYF9_BRALA</name>
<evidence type="ECO:0000256" key="3">
    <source>
        <dbReference type="ARBA" id="ARBA00023295"/>
    </source>
</evidence>
<dbReference type="Pfam" id="PF21365">
    <property type="entry name" value="Glyco_hydro_31_3rd"/>
    <property type="match status" value="1"/>
</dbReference>
<organism evidence="8 9">
    <name type="scientific">Branchiostoma lanceolatum</name>
    <name type="common">Common lancelet</name>
    <name type="synonym">Amphioxus lanceolatum</name>
    <dbReference type="NCBI Taxonomy" id="7740"/>
    <lineage>
        <taxon>Eukaryota</taxon>
        <taxon>Metazoa</taxon>
        <taxon>Chordata</taxon>
        <taxon>Cephalochordata</taxon>
        <taxon>Leptocardii</taxon>
        <taxon>Amphioxiformes</taxon>
        <taxon>Branchiostomatidae</taxon>
        <taxon>Branchiostoma</taxon>
    </lineage>
</organism>
<proteinExistence type="inferred from homology"/>
<keyword evidence="3 4" id="KW-0326">Glycosidase</keyword>
<evidence type="ECO:0000313" key="9">
    <source>
        <dbReference type="Proteomes" id="UP000838412"/>
    </source>
</evidence>
<evidence type="ECO:0000256" key="2">
    <source>
        <dbReference type="ARBA" id="ARBA00022801"/>
    </source>
</evidence>
<dbReference type="OrthoDB" id="10070917at2759"/>
<keyword evidence="2 4" id="KW-0378">Hydrolase</keyword>
<dbReference type="GO" id="GO:0005975">
    <property type="term" value="P:carbohydrate metabolic process"/>
    <property type="evidence" value="ECO:0007669"/>
    <property type="project" value="InterPro"/>
</dbReference>
<dbReference type="CDD" id="cd06592">
    <property type="entry name" value="GH31_NET37"/>
    <property type="match status" value="1"/>
</dbReference>
<dbReference type="PANTHER" id="PTHR43053:SF4">
    <property type="entry name" value="MYOGENESIS-REGULATING GLYCOSIDASE"/>
    <property type="match status" value="1"/>
</dbReference>
<feature type="transmembrane region" description="Helical" evidence="5">
    <location>
        <begin position="7"/>
        <end position="28"/>
    </location>
</feature>
<evidence type="ECO:0000256" key="5">
    <source>
        <dbReference type="SAM" id="Phobius"/>
    </source>
</evidence>
<evidence type="ECO:0000313" key="8">
    <source>
        <dbReference type="EMBL" id="CAH1243927.1"/>
    </source>
</evidence>
<keyword evidence="5" id="KW-0812">Transmembrane</keyword>
<dbReference type="AlphaFoldDB" id="A0A8J9YYF9"/>
<keyword evidence="5" id="KW-1133">Transmembrane helix</keyword>
<dbReference type="SUPFAM" id="SSF51445">
    <property type="entry name" value="(Trans)glycosidases"/>
    <property type="match status" value="1"/>
</dbReference>
<dbReference type="SUPFAM" id="SSF51011">
    <property type="entry name" value="Glycosyl hydrolase domain"/>
    <property type="match status" value="1"/>
</dbReference>
<comment type="similarity">
    <text evidence="1 4">Belongs to the glycosyl hydrolase 31 family.</text>
</comment>
<gene>
    <name evidence="8" type="primary">KIAA1161</name>
    <name evidence="8" type="ORF">BLAG_LOCUS6710</name>
</gene>
<accession>A0A8J9YYF9</accession>
<dbReference type="InterPro" id="IPR017853">
    <property type="entry name" value="GH"/>
</dbReference>
<feature type="domain" description="Glycoside hydrolase family 31 TIM barrel" evidence="6">
    <location>
        <begin position="268"/>
        <end position="539"/>
    </location>
</feature>
<protein>
    <submittedName>
        <fullName evidence="8">KIAA1161 protein</fullName>
    </submittedName>
</protein>
<dbReference type="Gene3D" id="2.60.40.1180">
    <property type="entry name" value="Golgi alpha-mannosidase II"/>
    <property type="match status" value="1"/>
</dbReference>
<dbReference type="Proteomes" id="UP000838412">
    <property type="component" value="Chromosome 13"/>
</dbReference>
<reference evidence="8" key="1">
    <citation type="submission" date="2022-01" db="EMBL/GenBank/DDBJ databases">
        <authorList>
            <person name="Braso-Vives M."/>
        </authorList>
    </citation>
    <scope>NUCLEOTIDE SEQUENCE</scope>
</reference>
<evidence type="ECO:0000259" key="7">
    <source>
        <dbReference type="Pfam" id="PF21365"/>
    </source>
</evidence>
<dbReference type="InterPro" id="IPR000322">
    <property type="entry name" value="Glyco_hydro_31_TIM"/>
</dbReference>
<dbReference type="PANTHER" id="PTHR43053">
    <property type="entry name" value="GLYCOSIDASE FAMILY 31"/>
    <property type="match status" value="1"/>
</dbReference>
<dbReference type="InterPro" id="IPR048395">
    <property type="entry name" value="Glyco_hydro_31_C"/>
</dbReference>
<evidence type="ECO:0000259" key="6">
    <source>
        <dbReference type="Pfam" id="PF01055"/>
    </source>
</evidence>
<dbReference type="InterPro" id="IPR013780">
    <property type="entry name" value="Glyco_hydro_b"/>
</dbReference>
<evidence type="ECO:0000256" key="4">
    <source>
        <dbReference type="RuleBase" id="RU361185"/>
    </source>
</evidence>
<keyword evidence="5" id="KW-0472">Membrane</keyword>
<dbReference type="EMBL" id="OV696698">
    <property type="protein sequence ID" value="CAH1243927.1"/>
    <property type="molecule type" value="Genomic_DNA"/>
</dbReference>
<keyword evidence="9" id="KW-1185">Reference proteome</keyword>
<dbReference type="InterPro" id="IPR050985">
    <property type="entry name" value="Alpha-glycosidase_related"/>
</dbReference>
<dbReference type="Gene3D" id="3.20.20.80">
    <property type="entry name" value="Glycosidases"/>
    <property type="match status" value="1"/>
</dbReference>
<dbReference type="Pfam" id="PF01055">
    <property type="entry name" value="Glyco_hydro_31_2nd"/>
    <property type="match status" value="1"/>
</dbReference>
<sequence>MTKTLYFMAGGVAAVVAIAVRLLAVYLVPQSTTVVIKNAKFSTDTRTFSLQHEGKVTIRGQLGLGLPSHPPPTELECGTGELCYKWPMATVVIKAEELESAECYTVSWEALDDIYGPMDCLDLAPAHWYGGAEMYYQGWPIEKWNKSMAFYLSGDMYQSLEEWGSVMERYWLSSEGVGVTVAETVPLHVSINHMDDGKLCFKAAYKDSPYQNINKVRPKLEYTICQARDVKAAQQFMMNRFYGKPRGKPDERMIRSPIWSTWAQFHTNITQDVILQFADDIQSYGFSNSQLEIDDGWSVHYGDDFDERRFPNPRQMVDVLKNKGFRVTLWTHPFANLDSDMFREIFEKRYLAGMVSGGCHTGLAPAVIRWWNGIGSIVDMTNPAATAWFKERLRKLQQDYGIDSFKFDGGEALYLPVNFVLAQPLAMDNKNTYTTLYADFAAEFGPMAEVRAAYKNQEVPMFVRMMDKDSHWGYDRGLKTLIPTALTFSILGYPFILPDMIGGNGYDGVYPDRELFIRWLEVTAFLPCMQFSIVPWQYDQEESQLLCVQRCAVEERHSLASTAATNVVDLARRYVELHETIVAPLILRYADEAVATGDPIIRPLWWLAPRDETSLTIDSEFLIGDELLVAPVLDQGATARDVYLPPGHRWRDGRTGRVYRGGQTLREYRVPLAEIAYFIRQDAA</sequence>
<dbReference type="GO" id="GO:0004553">
    <property type="term" value="F:hydrolase activity, hydrolyzing O-glycosyl compounds"/>
    <property type="evidence" value="ECO:0007669"/>
    <property type="project" value="InterPro"/>
</dbReference>
<feature type="domain" description="Glycosyl hydrolase family 31 C-terminal" evidence="7">
    <location>
        <begin position="597"/>
        <end position="683"/>
    </location>
</feature>
<evidence type="ECO:0000256" key="1">
    <source>
        <dbReference type="ARBA" id="ARBA00007806"/>
    </source>
</evidence>